<evidence type="ECO:0000256" key="1">
    <source>
        <dbReference type="SAM" id="MobiDB-lite"/>
    </source>
</evidence>
<sequence>DISTLGHYELAQHRELREMIRVAAWDMPLLSSLAKPFERDPSHFLRWRYTTYMGEAHPGAAKVVVEFRPDELPGLNKDELHALLLIAAQRYNPVKGVIKMSSDTYPEAAQNKRYLGDTIGKLIAEAKANAEKFKDMPLDTRHVRKPKYVKRRFPEHWRLTEQRREQLLAERKEQELEEGKRVDHSRIVGG</sequence>
<dbReference type="GO" id="GO:0005763">
    <property type="term" value="C:mitochondrial small ribosomal subunit"/>
    <property type="evidence" value="ECO:0007669"/>
    <property type="project" value="TreeGrafter"/>
</dbReference>
<evidence type="ECO:0000259" key="2">
    <source>
        <dbReference type="Pfam" id="PF10213"/>
    </source>
</evidence>
<feature type="domain" description="Small ribosomal subunit protein mS35 mitochondrial conserved" evidence="2">
    <location>
        <begin position="40"/>
        <end position="157"/>
    </location>
</feature>
<dbReference type="OrthoDB" id="283424at2759"/>
<evidence type="ECO:0000313" key="3">
    <source>
        <dbReference type="EMBL" id="KAF2861312.1"/>
    </source>
</evidence>
<dbReference type="GO" id="GO:0003735">
    <property type="term" value="F:structural constituent of ribosome"/>
    <property type="evidence" value="ECO:0007669"/>
    <property type="project" value="InterPro"/>
</dbReference>
<dbReference type="InterPro" id="IPR019349">
    <property type="entry name" value="Ribosomal_mS35_mit"/>
</dbReference>
<protein>
    <recommendedName>
        <fullName evidence="2">Small ribosomal subunit protein mS35 mitochondrial conserved domain-containing protein</fullName>
    </recommendedName>
</protein>
<feature type="non-terminal residue" evidence="3">
    <location>
        <position position="190"/>
    </location>
</feature>
<dbReference type="EMBL" id="MU005973">
    <property type="protein sequence ID" value="KAF2861312.1"/>
    <property type="molecule type" value="Genomic_DNA"/>
</dbReference>
<evidence type="ECO:0000313" key="4">
    <source>
        <dbReference type="Proteomes" id="UP000799421"/>
    </source>
</evidence>
<dbReference type="PANTHER" id="PTHR13490">
    <property type="entry name" value="MITOCHONDRIAL 28S RIBOSOMAL PROTEIN S28"/>
    <property type="match status" value="1"/>
</dbReference>
<reference evidence="3" key="1">
    <citation type="journal article" date="2020" name="Stud. Mycol.">
        <title>101 Dothideomycetes genomes: a test case for predicting lifestyles and emergence of pathogens.</title>
        <authorList>
            <person name="Haridas S."/>
            <person name="Albert R."/>
            <person name="Binder M."/>
            <person name="Bloem J."/>
            <person name="Labutti K."/>
            <person name="Salamov A."/>
            <person name="Andreopoulos B."/>
            <person name="Baker S."/>
            <person name="Barry K."/>
            <person name="Bills G."/>
            <person name="Bluhm B."/>
            <person name="Cannon C."/>
            <person name="Castanera R."/>
            <person name="Culley D."/>
            <person name="Daum C."/>
            <person name="Ezra D."/>
            <person name="Gonzalez J."/>
            <person name="Henrissat B."/>
            <person name="Kuo A."/>
            <person name="Liang C."/>
            <person name="Lipzen A."/>
            <person name="Lutzoni F."/>
            <person name="Magnuson J."/>
            <person name="Mondo S."/>
            <person name="Nolan M."/>
            <person name="Ohm R."/>
            <person name="Pangilinan J."/>
            <person name="Park H.-J."/>
            <person name="Ramirez L."/>
            <person name="Alfaro M."/>
            <person name="Sun H."/>
            <person name="Tritt A."/>
            <person name="Yoshinaga Y."/>
            <person name="Zwiers L.-H."/>
            <person name="Turgeon B."/>
            <person name="Goodwin S."/>
            <person name="Spatafora J."/>
            <person name="Crous P."/>
            <person name="Grigoriev I."/>
        </authorList>
    </citation>
    <scope>NUCLEOTIDE SEQUENCE</scope>
    <source>
        <strain evidence="3">CBS 480.64</strain>
    </source>
</reference>
<dbReference type="GO" id="GO:0032543">
    <property type="term" value="P:mitochondrial translation"/>
    <property type="evidence" value="ECO:0007669"/>
    <property type="project" value="InterPro"/>
</dbReference>
<dbReference type="Pfam" id="PF10213">
    <property type="entry name" value="MRP-S28"/>
    <property type="match status" value="1"/>
</dbReference>
<feature type="non-terminal residue" evidence="3">
    <location>
        <position position="1"/>
    </location>
</feature>
<name>A0A6A7C203_9PEZI</name>
<dbReference type="InterPro" id="IPR039848">
    <property type="entry name" value="Ribosomal_mS35_mt"/>
</dbReference>
<dbReference type="AlphaFoldDB" id="A0A6A7C203"/>
<dbReference type="Proteomes" id="UP000799421">
    <property type="component" value="Unassembled WGS sequence"/>
</dbReference>
<dbReference type="PANTHER" id="PTHR13490:SF0">
    <property type="entry name" value="SMALL RIBOSOMAL SUBUNIT PROTEIN MS35"/>
    <property type="match status" value="1"/>
</dbReference>
<proteinExistence type="predicted"/>
<organism evidence="3 4">
    <name type="scientific">Piedraia hortae CBS 480.64</name>
    <dbReference type="NCBI Taxonomy" id="1314780"/>
    <lineage>
        <taxon>Eukaryota</taxon>
        <taxon>Fungi</taxon>
        <taxon>Dikarya</taxon>
        <taxon>Ascomycota</taxon>
        <taxon>Pezizomycotina</taxon>
        <taxon>Dothideomycetes</taxon>
        <taxon>Dothideomycetidae</taxon>
        <taxon>Capnodiales</taxon>
        <taxon>Piedraiaceae</taxon>
        <taxon>Piedraia</taxon>
    </lineage>
</organism>
<accession>A0A6A7C203</accession>
<keyword evidence="4" id="KW-1185">Reference proteome</keyword>
<feature type="region of interest" description="Disordered" evidence="1">
    <location>
        <begin position="170"/>
        <end position="190"/>
    </location>
</feature>
<gene>
    <name evidence="3" type="ORF">K470DRAFT_202784</name>
</gene>